<keyword evidence="2" id="KW-0732">Signal</keyword>
<name>A0A841FMY1_9ACTN</name>
<feature type="signal peptide" evidence="2">
    <location>
        <begin position="1"/>
        <end position="29"/>
    </location>
</feature>
<dbReference type="PANTHER" id="PTHR19328:SF13">
    <property type="entry name" value="HIPL1 PROTEIN"/>
    <property type="match status" value="1"/>
</dbReference>
<sequence>MTSRPVRSRVLRAAAVLAAASLLSACAFGDPPPNDPGEPPNLPQPSQSEGQESAVAEIVADNLEVPWGIAFLPDGTALFTERDTAKIRSIGTDGAVSDVQTVDEAEPAGEGGLLGIAVSPKYAEDELVFIYYTAADDNRIARLKLGGTPEPIVTGIPKGSNHNGGGLGFGPDGFLYASAGETYHTELAQDKKSLGGKILRMKPDGKPAPGNPFDSLVYSYGHRNVQGFAWDEAKNMYAIEFGQDTWDELNLIEPGGNYGWPEVEGVGGDAKYVDPLVTWATGDASCSGAAITGNLLITSCLRGERLWLVTLDGEGGVTGEPQPVLEGQFGRLRAAVAAPDGSVWVSTSNKDGRGEPQAGDDKILRIVAGSSGIGKA</sequence>
<organism evidence="4 5">
    <name type="scientific">Phytomonospora endophytica</name>
    <dbReference type="NCBI Taxonomy" id="714109"/>
    <lineage>
        <taxon>Bacteria</taxon>
        <taxon>Bacillati</taxon>
        <taxon>Actinomycetota</taxon>
        <taxon>Actinomycetes</taxon>
        <taxon>Micromonosporales</taxon>
        <taxon>Micromonosporaceae</taxon>
        <taxon>Phytomonospora</taxon>
    </lineage>
</organism>
<dbReference type="InterPro" id="IPR011042">
    <property type="entry name" value="6-blade_b-propeller_TolB-like"/>
</dbReference>
<proteinExistence type="predicted"/>
<dbReference type="Proteomes" id="UP000548476">
    <property type="component" value="Unassembled WGS sequence"/>
</dbReference>
<accession>A0A841FMY1</accession>
<keyword evidence="5" id="KW-1185">Reference proteome</keyword>
<dbReference type="Gene3D" id="2.120.10.30">
    <property type="entry name" value="TolB, C-terminal domain"/>
    <property type="match status" value="1"/>
</dbReference>
<dbReference type="Pfam" id="PF07995">
    <property type="entry name" value="GSDH"/>
    <property type="match status" value="1"/>
</dbReference>
<dbReference type="EMBL" id="JACHGT010000005">
    <property type="protein sequence ID" value="MBB6034577.1"/>
    <property type="molecule type" value="Genomic_DNA"/>
</dbReference>
<comment type="caution">
    <text evidence="4">The sequence shown here is derived from an EMBL/GenBank/DDBJ whole genome shotgun (WGS) entry which is preliminary data.</text>
</comment>
<feature type="domain" description="Glucose/Sorbosone dehydrogenase" evidence="3">
    <location>
        <begin position="63"/>
        <end position="353"/>
    </location>
</feature>
<evidence type="ECO:0000256" key="2">
    <source>
        <dbReference type="SAM" id="SignalP"/>
    </source>
</evidence>
<feature type="region of interest" description="Disordered" evidence="1">
    <location>
        <begin position="28"/>
        <end position="52"/>
    </location>
</feature>
<reference evidence="4 5" key="1">
    <citation type="submission" date="2020-08" db="EMBL/GenBank/DDBJ databases">
        <title>Genomic Encyclopedia of Type Strains, Phase IV (KMG-IV): sequencing the most valuable type-strain genomes for metagenomic binning, comparative biology and taxonomic classification.</title>
        <authorList>
            <person name="Goeker M."/>
        </authorList>
    </citation>
    <scope>NUCLEOTIDE SEQUENCE [LARGE SCALE GENOMIC DNA]</scope>
    <source>
        <strain evidence="4 5">YIM 65646</strain>
    </source>
</reference>
<evidence type="ECO:0000313" key="5">
    <source>
        <dbReference type="Proteomes" id="UP000548476"/>
    </source>
</evidence>
<evidence type="ECO:0000256" key="1">
    <source>
        <dbReference type="SAM" id="MobiDB-lite"/>
    </source>
</evidence>
<dbReference type="RefSeq" id="WP_239122423.1">
    <property type="nucleotide sequence ID" value="NZ_BONT01000110.1"/>
</dbReference>
<dbReference type="PROSITE" id="PS51257">
    <property type="entry name" value="PROKAR_LIPOPROTEIN"/>
    <property type="match status" value="1"/>
</dbReference>
<feature type="compositionally biased region" description="Pro residues" evidence="1">
    <location>
        <begin position="30"/>
        <end position="43"/>
    </location>
</feature>
<gene>
    <name evidence="4" type="ORF">HNR73_002431</name>
</gene>
<dbReference type="PANTHER" id="PTHR19328">
    <property type="entry name" value="HEDGEHOG-INTERACTING PROTEIN"/>
    <property type="match status" value="1"/>
</dbReference>
<dbReference type="SUPFAM" id="SSF50952">
    <property type="entry name" value="Soluble quinoprotein glucose dehydrogenase"/>
    <property type="match status" value="1"/>
</dbReference>
<dbReference type="InterPro" id="IPR012938">
    <property type="entry name" value="Glc/Sorbosone_DH"/>
</dbReference>
<dbReference type="AlphaFoldDB" id="A0A841FMY1"/>
<feature type="chain" id="PRO_5032678275" evidence="2">
    <location>
        <begin position="30"/>
        <end position="376"/>
    </location>
</feature>
<protein>
    <submittedName>
        <fullName evidence="4">Glucose/arabinose dehydrogenase</fullName>
    </submittedName>
</protein>
<evidence type="ECO:0000313" key="4">
    <source>
        <dbReference type="EMBL" id="MBB6034577.1"/>
    </source>
</evidence>
<evidence type="ECO:0000259" key="3">
    <source>
        <dbReference type="Pfam" id="PF07995"/>
    </source>
</evidence>
<dbReference type="InterPro" id="IPR011041">
    <property type="entry name" value="Quinoprot_gluc/sorb_DH_b-prop"/>
</dbReference>